<dbReference type="PANTHER" id="PTHR46118:SF4">
    <property type="entry name" value="PROTEIN ABHD11"/>
    <property type="match status" value="1"/>
</dbReference>
<dbReference type="InterPro" id="IPR000073">
    <property type="entry name" value="AB_hydrolase_1"/>
</dbReference>
<organism evidence="4 5">
    <name type="scientific">Leucosporidium creatinivorum</name>
    <dbReference type="NCBI Taxonomy" id="106004"/>
    <lineage>
        <taxon>Eukaryota</taxon>
        <taxon>Fungi</taxon>
        <taxon>Dikarya</taxon>
        <taxon>Basidiomycota</taxon>
        <taxon>Pucciniomycotina</taxon>
        <taxon>Microbotryomycetes</taxon>
        <taxon>Leucosporidiales</taxon>
        <taxon>Leucosporidium</taxon>
    </lineage>
</organism>
<dbReference type="EMBL" id="MCGR01000045">
    <property type="protein sequence ID" value="ORY73634.1"/>
    <property type="molecule type" value="Genomic_DNA"/>
</dbReference>
<dbReference type="GO" id="GO:0005739">
    <property type="term" value="C:mitochondrion"/>
    <property type="evidence" value="ECO:0007669"/>
    <property type="project" value="TreeGrafter"/>
</dbReference>
<dbReference type="AlphaFoldDB" id="A0A1Y2EQS0"/>
<dbReference type="GO" id="GO:0052689">
    <property type="term" value="F:carboxylic ester hydrolase activity"/>
    <property type="evidence" value="ECO:0007669"/>
    <property type="project" value="TreeGrafter"/>
</dbReference>
<keyword evidence="2 4" id="KW-0378">Hydrolase</keyword>
<name>A0A1Y2EQS0_9BASI</name>
<dbReference type="Gene3D" id="3.40.50.1820">
    <property type="entry name" value="alpha/beta hydrolase"/>
    <property type="match status" value="1"/>
</dbReference>
<dbReference type="STRING" id="106004.A0A1Y2EQS0"/>
<dbReference type="Pfam" id="PF00561">
    <property type="entry name" value="Abhydrolase_1"/>
    <property type="match status" value="1"/>
</dbReference>
<dbReference type="Proteomes" id="UP000193467">
    <property type="component" value="Unassembled WGS sequence"/>
</dbReference>
<dbReference type="SUPFAM" id="SSF53474">
    <property type="entry name" value="alpha/beta-Hydrolases"/>
    <property type="match status" value="1"/>
</dbReference>
<keyword evidence="5" id="KW-1185">Reference proteome</keyword>
<evidence type="ECO:0000313" key="5">
    <source>
        <dbReference type="Proteomes" id="UP000193467"/>
    </source>
</evidence>
<sequence length="293" mass="32380">MLLWRSTTALARAPTRLFSTSALRCSSVALASDHYTPSSPRNDAGPLVILHGLFGSKQNWRSLARGLAAKTGREVHALDLRNHGTSPHAKDASYSALAGDVATFLEEKKLENITLLGHSMGGKVAMALALRPHEAIERLIVVDISPAVGKISPEFTQYLDAMKAIDAANVSSRKEADELLAKTEPDFGVRSFLLTNLEKSPSSSYYKFRLPLHYFSDAIEEIGGFPYQLGETKFEGPTLVFKGESRSKYINRRNIPSLEGFFPNMQLKTLETGHWVHAEKPKEFADDVVEFCK</sequence>
<evidence type="ECO:0000259" key="3">
    <source>
        <dbReference type="Pfam" id="PF00561"/>
    </source>
</evidence>
<feature type="domain" description="AB hydrolase-1" evidence="3">
    <location>
        <begin position="46"/>
        <end position="281"/>
    </location>
</feature>
<comment type="similarity">
    <text evidence="1">Belongs to the AB hydrolase superfamily.</text>
</comment>
<dbReference type="FunFam" id="3.40.50.1820:FF:000039">
    <property type="entry name" value="Esterase ybfF"/>
    <property type="match status" value="1"/>
</dbReference>
<reference evidence="4 5" key="1">
    <citation type="submission" date="2016-07" db="EMBL/GenBank/DDBJ databases">
        <title>Pervasive Adenine N6-methylation of Active Genes in Fungi.</title>
        <authorList>
            <consortium name="DOE Joint Genome Institute"/>
            <person name="Mondo S.J."/>
            <person name="Dannebaum R.O."/>
            <person name="Kuo R.C."/>
            <person name="Labutti K."/>
            <person name="Haridas S."/>
            <person name="Kuo A."/>
            <person name="Salamov A."/>
            <person name="Ahrendt S.R."/>
            <person name="Lipzen A."/>
            <person name="Sullivan W."/>
            <person name="Andreopoulos W.B."/>
            <person name="Clum A."/>
            <person name="Lindquist E."/>
            <person name="Daum C."/>
            <person name="Ramamoorthy G.K."/>
            <person name="Gryganskyi A."/>
            <person name="Culley D."/>
            <person name="Magnuson J.K."/>
            <person name="James T.Y."/>
            <person name="O'Malley M.A."/>
            <person name="Stajich J.E."/>
            <person name="Spatafora J.W."/>
            <person name="Visel A."/>
            <person name="Grigoriev I.V."/>
        </authorList>
    </citation>
    <scope>NUCLEOTIDE SEQUENCE [LARGE SCALE GENOMIC DNA]</scope>
    <source>
        <strain evidence="4 5">62-1032</strain>
    </source>
</reference>
<dbReference type="PRINTS" id="PR00412">
    <property type="entry name" value="EPOXHYDRLASE"/>
</dbReference>
<dbReference type="InterPro" id="IPR000639">
    <property type="entry name" value="Epox_hydrolase-like"/>
</dbReference>
<dbReference type="InterPro" id="IPR029058">
    <property type="entry name" value="AB_hydrolase_fold"/>
</dbReference>
<gene>
    <name evidence="4" type="ORF">BCR35DRAFT_268797</name>
</gene>
<dbReference type="OrthoDB" id="8119704at2759"/>
<evidence type="ECO:0000313" key="4">
    <source>
        <dbReference type="EMBL" id="ORY73634.1"/>
    </source>
</evidence>
<dbReference type="PANTHER" id="PTHR46118">
    <property type="entry name" value="PROTEIN ABHD11"/>
    <property type="match status" value="1"/>
</dbReference>
<protein>
    <submittedName>
        <fullName evidence="4">Alpha/Beta hydrolase protein</fullName>
    </submittedName>
</protein>
<dbReference type="FunCoup" id="A0A1Y2EQS0">
    <property type="interactions" value="250"/>
</dbReference>
<evidence type="ECO:0000256" key="2">
    <source>
        <dbReference type="ARBA" id="ARBA00022801"/>
    </source>
</evidence>
<proteinExistence type="inferred from homology"/>
<evidence type="ECO:0000256" key="1">
    <source>
        <dbReference type="ARBA" id="ARBA00008645"/>
    </source>
</evidence>
<comment type="caution">
    <text evidence="4">The sequence shown here is derived from an EMBL/GenBank/DDBJ whole genome shotgun (WGS) entry which is preliminary data.</text>
</comment>
<dbReference type="InParanoid" id="A0A1Y2EQS0"/>
<accession>A0A1Y2EQS0</accession>